<dbReference type="Pfam" id="PF05746">
    <property type="entry name" value="DALR_1"/>
    <property type="match status" value="1"/>
</dbReference>
<evidence type="ECO:0000259" key="11">
    <source>
        <dbReference type="SMART" id="SM00836"/>
    </source>
</evidence>
<comment type="similarity">
    <text evidence="1 9 10">Belongs to the class-I aminoacyl-tRNA synthetase family.</text>
</comment>
<keyword evidence="6 9" id="KW-0648">Protein biosynthesis</keyword>
<evidence type="ECO:0000256" key="2">
    <source>
        <dbReference type="ARBA" id="ARBA00022490"/>
    </source>
</evidence>
<keyword evidence="5 9" id="KW-0067">ATP-binding</keyword>
<dbReference type="Proteomes" id="UP000033546">
    <property type="component" value="Unassembled WGS sequence"/>
</dbReference>
<feature type="domain" description="DALR anticodon binding" evidence="11">
    <location>
        <begin position="452"/>
        <end position="575"/>
    </location>
</feature>
<evidence type="ECO:0000256" key="6">
    <source>
        <dbReference type="ARBA" id="ARBA00022917"/>
    </source>
</evidence>
<evidence type="ECO:0000256" key="4">
    <source>
        <dbReference type="ARBA" id="ARBA00022741"/>
    </source>
</evidence>
<dbReference type="NCBIfam" id="TIGR00456">
    <property type="entry name" value="argS"/>
    <property type="match status" value="1"/>
</dbReference>
<dbReference type="Gene3D" id="3.30.1360.70">
    <property type="entry name" value="Arginyl tRNA synthetase N-terminal domain"/>
    <property type="match status" value="1"/>
</dbReference>
<dbReference type="SUPFAM" id="SSF52374">
    <property type="entry name" value="Nucleotidylyl transferase"/>
    <property type="match status" value="1"/>
</dbReference>
<dbReference type="CDD" id="cd00671">
    <property type="entry name" value="ArgRS_core"/>
    <property type="match status" value="1"/>
</dbReference>
<comment type="catalytic activity">
    <reaction evidence="8 9">
        <text>tRNA(Arg) + L-arginine + ATP = L-arginyl-tRNA(Arg) + AMP + diphosphate</text>
        <dbReference type="Rhea" id="RHEA:20301"/>
        <dbReference type="Rhea" id="RHEA-COMP:9658"/>
        <dbReference type="Rhea" id="RHEA-COMP:9673"/>
        <dbReference type="ChEBI" id="CHEBI:30616"/>
        <dbReference type="ChEBI" id="CHEBI:32682"/>
        <dbReference type="ChEBI" id="CHEBI:33019"/>
        <dbReference type="ChEBI" id="CHEBI:78442"/>
        <dbReference type="ChEBI" id="CHEBI:78513"/>
        <dbReference type="ChEBI" id="CHEBI:456215"/>
        <dbReference type="EC" id="6.1.1.19"/>
    </reaction>
</comment>
<protein>
    <recommendedName>
        <fullName evidence="9">Arginine--tRNA ligase</fullName>
        <ecNumber evidence="9">6.1.1.19</ecNumber>
    </recommendedName>
    <alternativeName>
        <fullName evidence="9">Arginyl-tRNA synthetase</fullName>
        <shortName evidence="9">ArgRS</shortName>
    </alternativeName>
</protein>
<dbReference type="Gene3D" id="1.10.730.10">
    <property type="entry name" value="Isoleucyl-tRNA Synthetase, Domain 1"/>
    <property type="match status" value="1"/>
</dbReference>
<dbReference type="SUPFAM" id="SSF47323">
    <property type="entry name" value="Anticodon-binding domain of a subclass of class I aminoacyl-tRNA synthetases"/>
    <property type="match status" value="1"/>
</dbReference>
<dbReference type="InterPro" id="IPR035684">
    <property type="entry name" value="ArgRS_core"/>
</dbReference>
<dbReference type="GO" id="GO:0004814">
    <property type="term" value="F:arginine-tRNA ligase activity"/>
    <property type="evidence" value="ECO:0007669"/>
    <property type="project" value="UniProtKB-UniRule"/>
</dbReference>
<dbReference type="PANTHER" id="PTHR11956:SF5">
    <property type="entry name" value="ARGININE--TRNA LIGASE, CYTOPLASMIC"/>
    <property type="match status" value="1"/>
</dbReference>
<dbReference type="PRINTS" id="PR01038">
    <property type="entry name" value="TRNASYNTHARG"/>
</dbReference>
<comment type="subunit">
    <text evidence="9">Monomer.</text>
</comment>
<dbReference type="RefSeq" id="WP_045804682.1">
    <property type="nucleotide sequence ID" value="NZ_LANU01000002.1"/>
</dbReference>
<dbReference type="EMBL" id="LANU01000002">
    <property type="protein sequence ID" value="KJV65356.1"/>
    <property type="molecule type" value="Genomic_DNA"/>
</dbReference>
<accession>A0A0F3NC85</accession>
<evidence type="ECO:0000313" key="14">
    <source>
        <dbReference type="Proteomes" id="UP000033546"/>
    </source>
</evidence>
<dbReference type="PATRIC" id="fig|1359167.3.peg.283"/>
<keyword evidence="4 9" id="KW-0547">Nucleotide-binding</keyword>
<evidence type="ECO:0000259" key="12">
    <source>
        <dbReference type="SMART" id="SM01016"/>
    </source>
</evidence>
<evidence type="ECO:0000256" key="9">
    <source>
        <dbReference type="HAMAP-Rule" id="MF_00123"/>
    </source>
</evidence>
<gene>
    <name evidence="9 13" type="primary">argS</name>
    <name evidence="13" type="ORF">EMUCRT_0295</name>
</gene>
<dbReference type="PANTHER" id="PTHR11956">
    <property type="entry name" value="ARGINYL-TRNA SYNTHETASE"/>
    <property type="match status" value="1"/>
</dbReference>
<evidence type="ECO:0000256" key="5">
    <source>
        <dbReference type="ARBA" id="ARBA00022840"/>
    </source>
</evidence>
<evidence type="ECO:0000256" key="8">
    <source>
        <dbReference type="ARBA" id="ARBA00049339"/>
    </source>
</evidence>
<dbReference type="EC" id="6.1.1.19" evidence="9"/>
<sequence length="576" mass="65452">MNLINTIRNCIIEKLHILSDKKLIIIDDVLLSKLIVDYPNNHDHGDLYTNAALILGSYVKKNPLDMAEILLCEFSSIKEISNISIVKPGFINFSISFCIWYEIIVSINMLKENFANVNIGNGQKVNVEFVSANPTGPMHVGHARGAIFGDVLANLLEKVGYQVVREYYINDAGTQIDVLVESVYLRYKEAAGQDIVIGSGLYPGLYLKKIGQLLYEKYGTDLLEMNSTNKMKIIRDVSLKYLMNLIKEDLALLGIKHDVFTSEAELLKNNVIEKCVKLLEDKQLIYYGVLDHPKGMENQNWKPRTQMLFKSTNFGDDVDRALQKVDGSWTYFASDIAYHFDKISRGFQHMILELGSDHIGYVKRLKAAVKALSNNNATVDIKLHNIVNFLDGGMQVKMSKRSGEFLTIRDVVEEVGKDVVRFIMLTRKSDVVLDFDFVKVVEQSKDNPIFYVQYAHARVYSLMRNAPNILEIEDTDFSVLSSKEEILLIKLLAKWPHVVEISAKTAEPHRITFYLIEVAEAFHVLWGYGNKNTNRRFIVDSDVNLTSARIYLAKSVAYIISSGLKIFSILPLKEMH</sequence>
<dbReference type="AlphaFoldDB" id="A0A0F3NC85"/>
<feature type="domain" description="Arginyl tRNA synthetase N-terminal" evidence="12">
    <location>
        <begin position="5"/>
        <end position="95"/>
    </location>
</feature>
<keyword evidence="3 9" id="KW-0436">Ligase</keyword>
<dbReference type="SMART" id="SM00836">
    <property type="entry name" value="DALR_1"/>
    <property type="match status" value="1"/>
</dbReference>
<evidence type="ECO:0000256" key="3">
    <source>
        <dbReference type="ARBA" id="ARBA00022598"/>
    </source>
</evidence>
<keyword evidence="7 9" id="KW-0030">Aminoacyl-tRNA synthetase</keyword>
<dbReference type="InterPro" id="IPR005148">
    <property type="entry name" value="Arg-tRNA-synth_N"/>
</dbReference>
<dbReference type="InterPro" id="IPR001412">
    <property type="entry name" value="aa-tRNA-synth_I_CS"/>
</dbReference>
<dbReference type="HAMAP" id="MF_00123">
    <property type="entry name" value="Arg_tRNA_synth"/>
    <property type="match status" value="1"/>
</dbReference>
<comment type="subcellular location">
    <subcellularLocation>
        <location evidence="9">Cytoplasm</location>
    </subcellularLocation>
</comment>
<dbReference type="GO" id="GO:0005524">
    <property type="term" value="F:ATP binding"/>
    <property type="evidence" value="ECO:0007669"/>
    <property type="project" value="UniProtKB-UniRule"/>
</dbReference>
<dbReference type="PROSITE" id="PS00178">
    <property type="entry name" value="AA_TRNA_LIGASE_I"/>
    <property type="match status" value="1"/>
</dbReference>
<dbReference type="SUPFAM" id="SSF55190">
    <property type="entry name" value="Arginyl-tRNA synthetase (ArgRS), N-terminal 'additional' domain"/>
    <property type="match status" value="1"/>
</dbReference>
<feature type="short sequence motif" description="'HIGH' region" evidence="9">
    <location>
        <begin position="132"/>
        <end position="142"/>
    </location>
</feature>
<dbReference type="InterPro" id="IPR014729">
    <property type="entry name" value="Rossmann-like_a/b/a_fold"/>
</dbReference>
<evidence type="ECO:0000256" key="7">
    <source>
        <dbReference type="ARBA" id="ARBA00023146"/>
    </source>
</evidence>
<dbReference type="Gene3D" id="3.40.50.620">
    <property type="entry name" value="HUPs"/>
    <property type="match status" value="1"/>
</dbReference>
<comment type="caution">
    <text evidence="13">The sequence shown here is derived from an EMBL/GenBank/DDBJ whole genome shotgun (WGS) entry which is preliminary data.</text>
</comment>
<dbReference type="GO" id="GO:0006420">
    <property type="term" value="P:arginyl-tRNA aminoacylation"/>
    <property type="evidence" value="ECO:0007669"/>
    <property type="project" value="UniProtKB-UniRule"/>
</dbReference>
<reference evidence="13 14" key="1">
    <citation type="submission" date="2015-02" db="EMBL/GenBank/DDBJ databases">
        <title>Genome Sequencing of Rickettsiales.</title>
        <authorList>
            <person name="Daugherty S.C."/>
            <person name="Su Q."/>
            <person name="Abolude K."/>
            <person name="Beier-Sexton M."/>
            <person name="Carlyon J.A."/>
            <person name="Carter R."/>
            <person name="Day N.P."/>
            <person name="Dumler S.J."/>
            <person name="Dyachenko V."/>
            <person name="Godinez A."/>
            <person name="Kurtti T.J."/>
            <person name="Lichay M."/>
            <person name="Mullins K.E."/>
            <person name="Ott S."/>
            <person name="Pappas-Brown V."/>
            <person name="Paris D.H."/>
            <person name="Patel P."/>
            <person name="Richards A.L."/>
            <person name="Sadzewicz L."/>
            <person name="Sears K."/>
            <person name="Seidman D."/>
            <person name="Sengamalay N."/>
            <person name="Stenos J."/>
            <person name="Tallon L.J."/>
            <person name="Vincent G."/>
            <person name="Fraser C.M."/>
            <person name="Munderloh U."/>
            <person name="Dunning-Hotopp J.C."/>
        </authorList>
    </citation>
    <scope>NUCLEOTIDE SEQUENCE [LARGE SCALE GENOMIC DNA]</scope>
    <source>
        <strain evidence="13 14">EmCRT</strain>
    </source>
</reference>
<evidence type="ECO:0000256" key="1">
    <source>
        <dbReference type="ARBA" id="ARBA00005594"/>
    </source>
</evidence>
<name>A0A0F3NC85_9RICK</name>
<evidence type="ECO:0000256" key="10">
    <source>
        <dbReference type="RuleBase" id="RU363038"/>
    </source>
</evidence>
<proteinExistence type="inferred from homology"/>
<dbReference type="InterPro" id="IPR009080">
    <property type="entry name" value="tRNAsynth_Ia_anticodon-bd"/>
</dbReference>
<keyword evidence="2 9" id="KW-0963">Cytoplasm</keyword>
<dbReference type="Pfam" id="PF03485">
    <property type="entry name" value="Arg_tRNA_synt_N"/>
    <property type="match status" value="1"/>
</dbReference>
<dbReference type="SMART" id="SM01016">
    <property type="entry name" value="Arg_tRNA_synt_N"/>
    <property type="match status" value="1"/>
</dbReference>
<dbReference type="InterPro" id="IPR001278">
    <property type="entry name" value="Arg-tRNA-ligase"/>
</dbReference>
<evidence type="ECO:0000313" key="13">
    <source>
        <dbReference type="EMBL" id="KJV65356.1"/>
    </source>
</evidence>
<organism evidence="13 14">
    <name type="scientific">Ehrlichia cf. muris str. EmCRT</name>
    <dbReference type="NCBI Taxonomy" id="1359167"/>
    <lineage>
        <taxon>Bacteria</taxon>
        <taxon>Pseudomonadati</taxon>
        <taxon>Pseudomonadota</taxon>
        <taxon>Alphaproteobacteria</taxon>
        <taxon>Rickettsiales</taxon>
        <taxon>Anaplasmataceae</taxon>
        <taxon>Ehrlichia</taxon>
    </lineage>
</organism>
<dbReference type="InterPro" id="IPR008909">
    <property type="entry name" value="DALR_anticod-bd"/>
</dbReference>
<dbReference type="InterPro" id="IPR036695">
    <property type="entry name" value="Arg-tRNA-synth_N_sf"/>
</dbReference>
<dbReference type="Pfam" id="PF00750">
    <property type="entry name" value="tRNA-synt_1d"/>
    <property type="match status" value="1"/>
</dbReference>
<dbReference type="GO" id="GO:0005737">
    <property type="term" value="C:cytoplasm"/>
    <property type="evidence" value="ECO:0007669"/>
    <property type="project" value="UniProtKB-SubCell"/>
</dbReference>